<name>A0A9P6GGA5_9PLEO</name>
<evidence type="ECO:0000313" key="2">
    <source>
        <dbReference type="Proteomes" id="UP000756921"/>
    </source>
</evidence>
<dbReference type="EMBL" id="WJXW01000006">
    <property type="protein sequence ID" value="KAF9735087.1"/>
    <property type="molecule type" value="Genomic_DNA"/>
</dbReference>
<gene>
    <name evidence="1" type="ORF">PMIN01_06492</name>
</gene>
<dbReference type="AlphaFoldDB" id="A0A9P6GGA5"/>
<dbReference type="Proteomes" id="UP000756921">
    <property type="component" value="Unassembled WGS sequence"/>
</dbReference>
<comment type="caution">
    <text evidence="1">The sequence shown here is derived from an EMBL/GenBank/DDBJ whole genome shotgun (WGS) entry which is preliminary data.</text>
</comment>
<dbReference type="OrthoDB" id="10596711at2759"/>
<sequence length="88" mass="9674">MECPPRPQKKGLELLKVRRRQLCLDGWPLGGFGDAATVCWRQNGSTHLYVCLHGILRNPIMAPPIADADVCAVACSLDLDRSCCKQVP</sequence>
<accession>A0A9P6GGA5</accession>
<organism evidence="1 2">
    <name type="scientific">Paraphaeosphaeria minitans</name>
    <dbReference type="NCBI Taxonomy" id="565426"/>
    <lineage>
        <taxon>Eukaryota</taxon>
        <taxon>Fungi</taxon>
        <taxon>Dikarya</taxon>
        <taxon>Ascomycota</taxon>
        <taxon>Pezizomycotina</taxon>
        <taxon>Dothideomycetes</taxon>
        <taxon>Pleosporomycetidae</taxon>
        <taxon>Pleosporales</taxon>
        <taxon>Massarineae</taxon>
        <taxon>Didymosphaeriaceae</taxon>
        <taxon>Paraphaeosphaeria</taxon>
    </lineage>
</organism>
<reference evidence="1" key="1">
    <citation type="journal article" date="2020" name="Mol. Plant Microbe Interact.">
        <title>Genome Sequence of the Biocontrol Agent Coniothyrium minitans strain Conio (IMI 134523).</title>
        <authorList>
            <person name="Patel D."/>
            <person name="Shittu T.A."/>
            <person name="Baroncelli R."/>
            <person name="Muthumeenakshi S."/>
            <person name="Osborne T.H."/>
            <person name="Janganan T.K."/>
            <person name="Sreenivasaprasad S."/>
        </authorList>
    </citation>
    <scope>NUCLEOTIDE SEQUENCE</scope>
    <source>
        <strain evidence="1">Conio</strain>
    </source>
</reference>
<proteinExistence type="predicted"/>
<protein>
    <submittedName>
        <fullName evidence="1">Uncharacterized protein</fullName>
    </submittedName>
</protein>
<keyword evidence="2" id="KW-1185">Reference proteome</keyword>
<evidence type="ECO:0000313" key="1">
    <source>
        <dbReference type="EMBL" id="KAF9735087.1"/>
    </source>
</evidence>